<sequence>MVYPTSFPFGSTWDKRQPNFFVANQPPAKDPDNFNSGCDVGAGQVGQTVGPNAGAGPYFGANLPSAMGPPYGPSSLGFVGAAKLPTSSHRARPYGRPVPTDQNLGQPTRQNANLVGLDTTGTISWCPDSGATHYVC</sequence>
<evidence type="ECO:0000313" key="3">
    <source>
        <dbReference type="Proteomes" id="UP000323597"/>
    </source>
</evidence>
<gene>
    <name evidence="2" type="ORF">E1A91_A01G137200v1</name>
</gene>
<name>A0A5D3AFG2_GOSMU</name>
<feature type="region of interest" description="Disordered" evidence="1">
    <location>
        <begin position="87"/>
        <end position="108"/>
    </location>
</feature>
<dbReference type="AlphaFoldDB" id="A0A5D3AFG2"/>
<proteinExistence type="predicted"/>
<protein>
    <submittedName>
        <fullName evidence="2">Uncharacterized protein</fullName>
    </submittedName>
</protein>
<evidence type="ECO:0000256" key="1">
    <source>
        <dbReference type="SAM" id="MobiDB-lite"/>
    </source>
</evidence>
<keyword evidence="3" id="KW-1185">Reference proteome</keyword>
<evidence type="ECO:0000313" key="2">
    <source>
        <dbReference type="EMBL" id="TYJ49488.1"/>
    </source>
</evidence>
<dbReference type="Proteomes" id="UP000323597">
    <property type="component" value="Chromosome A01"/>
</dbReference>
<reference evidence="2 3" key="1">
    <citation type="submission" date="2019-07" db="EMBL/GenBank/DDBJ databases">
        <title>WGS assembly of Gossypium mustelinum.</title>
        <authorList>
            <person name="Chen Z.J."/>
            <person name="Sreedasyam A."/>
            <person name="Ando A."/>
            <person name="Song Q."/>
            <person name="De L."/>
            <person name="Hulse-Kemp A."/>
            <person name="Ding M."/>
            <person name="Ye W."/>
            <person name="Kirkbride R."/>
            <person name="Jenkins J."/>
            <person name="Plott C."/>
            <person name="Lovell J."/>
            <person name="Lin Y.-M."/>
            <person name="Vaughn R."/>
            <person name="Liu B."/>
            <person name="Li W."/>
            <person name="Simpson S."/>
            <person name="Scheffler B."/>
            <person name="Saski C."/>
            <person name="Grover C."/>
            <person name="Hu G."/>
            <person name="Conover J."/>
            <person name="Carlson J."/>
            <person name="Shu S."/>
            <person name="Boston L."/>
            <person name="Williams M."/>
            <person name="Peterson D."/>
            <person name="Mcgee K."/>
            <person name="Jones D."/>
            <person name="Wendel J."/>
            <person name="Stelly D."/>
            <person name="Grimwood J."/>
            <person name="Schmutz J."/>
        </authorList>
    </citation>
    <scope>NUCLEOTIDE SEQUENCE [LARGE SCALE GENOMIC DNA]</scope>
    <source>
        <strain evidence="2">1408120.09</strain>
    </source>
</reference>
<accession>A0A5D3AFG2</accession>
<organism evidence="2 3">
    <name type="scientific">Gossypium mustelinum</name>
    <name type="common">Cotton</name>
    <name type="synonym">Gossypium caicoense</name>
    <dbReference type="NCBI Taxonomy" id="34275"/>
    <lineage>
        <taxon>Eukaryota</taxon>
        <taxon>Viridiplantae</taxon>
        <taxon>Streptophyta</taxon>
        <taxon>Embryophyta</taxon>
        <taxon>Tracheophyta</taxon>
        <taxon>Spermatophyta</taxon>
        <taxon>Magnoliopsida</taxon>
        <taxon>eudicotyledons</taxon>
        <taxon>Gunneridae</taxon>
        <taxon>Pentapetalae</taxon>
        <taxon>rosids</taxon>
        <taxon>malvids</taxon>
        <taxon>Malvales</taxon>
        <taxon>Malvaceae</taxon>
        <taxon>Malvoideae</taxon>
        <taxon>Gossypium</taxon>
    </lineage>
</organism>
<dbReference type="EMBL" id="CM017636">
    <property type="protein sequence ID" value="TYJ49488.1"/>
    <property type="molecule type" value="Genomic_DNA"/>
</dbReference>